<dbReference type="InterPro" id="IPR003425">
    <property type="entry name" value="CCB3/YggT"/>
</dbReference>
<keyword evidence="3" id="KW-1185">Reference proteome</keyword>
<comment type="caution">
    <text evidence="2">The sequence shown here is derived from an EMBL/GenBank/DDBJ whole genome shotgun (WGS) entry which is preliminary data.</text>
</comment>
<protein>
    <submittedName>
        <fullName evidence="2">YggT family protein</fullName>
    </submittedName>
</protein>
<proteinExistence type="predicted"/>
<dbReference type="GO" id="GO:0016020">
    <property type="term" value="C:membrane"/>
    <property type="evidence" value="ECO:0007669"/>
    <property type="project" value="InterPro"/>
</dbReference>
<keyword evidence="1" id="KW-0472">Membrane</keyword>
<keyword evidence="1" id="KW-0812">Transmembrane</keyword>
<feature type="transmembrane region" description="Helical" evidence="1">
    <location>
        <begin position="12"/>
        <end position="38"/>
    </location>
</feature>
<evidence type="ECO:0000256" key="1">
    <source>
        <dbReference type="SAM" id="Phobius"/>
    </source>
</evidence>
<feature type="transmembrane region" description="Helical" evidence="1">
    <location>
        <begin position="70"/>
        <end position="91"/>
    </location>
</feature>
<sequence>MTVVLIPLLQIINVIINLFIWALIGSAVLSWLVAFGIVNTRNRFVDSVGTFLWKITEPPLRPLRRIIPDLGGIDLAPMAMILILWFVQGVLSQLTYRVAMGGL</sequence>
<name>A0A7X0DKJ6_NOVIT</name>
<dbReference type="Pfam" id="PF02325">
    <property type="entry name" value="CCB3_YggT"/>
    <property type="match status" value="1"/>
</dbReference>
<dbReference type="AlphaFoldDB" id="A0A7X0DKJ6"/>
<gene>
    <name evidence="2" type="ORF">FHS48_000392</name>
</gene>
<dbReference type="Proteomes" id="UP000544872">
    <property type="component" value="Unassembled WGS sequence"/>
</dbReference>
<dbReference type="RefSeq" id="WP_184260752.1">
    <property type="nucleotide sequence ID" value="NZ_JACIIX010000001.1"/>
</dbReference>
<accession>A0A7X0DKJ6</accession>
<dbReference type="EMBL" id="JACIIX010000001">
    <property type="protein sequence ID" value="MBB6209011.1"/>
    <property type="molecule type" value="Genomic_DNA"/>
</dbReference>
<reference evidence="2 3" key="1">
    <citation type="submission" date="2020-08" db="EMBL/GenBank/DDBJ databases">
        <title>Genomic Encyclopedia of Type Strains, Phase IV (KMG-IV): sequencing the most valuable type-strain genomes for metagenomic binning, comparative biology and taxonomic classification.</title>
        <authorList>
            <person name="Goeker M."/>
        </authorList>
    </citation>
    <scope>NUCLEOTIDE SEQUENCE [LARGE SCALE GENOMIC DNA]</scope>
    <source>
        <strain evidence="2 3">DSM 11590</strain>
    </source>
</reference>
<evidence type="ECO:0000313" key="2">
    <source>
        <dbReference type="EMBL" id="MBB6209011.1"/>
    </source>
</evidence>
<evidence type="ECO:0000313" key="3">
    <source>
        <dbReference type="Proteomes" id="UP000544872"/>
    </source>
</evidence>
<organism evidence="2 3">
    <name type="scientific">Novispirillum itersonii</name>
    <name type="common">Aquaspirillum itersonii</name>
    <dbReference type="NCBI Taxonomy" id="189"/>
    <lineage>
        <taxon>Bacteria</taxon>
        <taxon>Pseudomonadati</taxon>
        <taxon>Pseudomonadota</taxon>
        <taxon>Alphaproteobacteria</taxon>
        <taxon>Rhodospirillales</taxon>
        <taxon>Novispirillaceae</taxon>
        <taxon>Novispirillum</taxon>
    </lineage>
</organism>
<keyword evidence="1" id="KW-1133">Transmembrane helix</keyword>